<proteinExistence type="predicted"/>
<protein>
    <submittedName>
        <fullName evidence="1">Uncharacterized protein</fullName>
    </submittedName>
</protein>
<accession>A0A0F8XAQ7</accession>
<evidence type="ECO:0000313" key="1">
    <source>
        <dbReference type="EMBL" id="KKK58060.1"/>
    </source>
</evidence>
<dbReference type="AlphaFoldDB" id="A0A0F8XAQ7"/>
<dbReference type="EMBL" id="LAZR01064168">
    <property type="protein sequence ID" value="KKK58060.1"/>
    <property type="molecule type" value="Genomic_DNA"/>
</dbReference>
<name>A0A0F8XAQ7_9ZZZZ</name>
<sequence length="114" mass="12668">MVEKRGARDKELTPFQVGLTGKLITSTDPSRLILEEDGGTQIDNFKSLKNIRYTDNGIRGITGMSKINTTALSTQLKSRTVHHFTKSQPSESHVLVQAFDTNIDNSKVFRNSTS</sequence>
<feature type="non-terminal residue" evidence="1">
    <location>
        <position position="114"/>
    </location>
</feature>
<reference evidence="1" key="1">
    <citation type="journal article" date="2015" name="Nature">
        <title>Complex archaea that bridge the gap between prokaryotes and eukaryotes.</title>
        <authorList>
            <person name="Spang A."/>
            <person name="Saw J.H."/>
            <person name="Jorgensen S.L."/>
            <person name="Zaremba-Niedzwiedzka K."/>
            <person name="Martijn J."/>
            <person name="Lind A.E."/>
            <person name="van Eijk R."/>
            <person name="Schleper C."/>
            <person name="Guy L."/>
            <person name="Ettema T.J."/>
        </authorList>
    </citation>
    <scope>NUCLEOTIDE SEQUENCE</scope>
</reference>
<gene>
    <name evidence="1" type="ORF">LCGC14_3048240</name>
</gene>
<organism evidence="1">
    <name type="scientific">marine sediment metagenome</name>
    <dbReference type="NCBI Taxonomy" id="412755"/>
    <lineage>
        <taxon>unclassified sequences</taxon>
        <taxon>metagenomes</taxon>
        <taxon>ecological metagenomes</taxon>
    </lineage>
</organism>
<comment type="caution">
    <text evidence="1">The sequence shown here is derived from an EMBL/GenBank/DDBJ whole genome shotgun (WGS) entry which is preliminary data.</text>
</comment>